<dbReference type="GO" id="GO:0008967">
    <property type="term" value="F:phosphoglycolate phosphatase activity"/>
    <property type="evidence" value="ECO:0007669"/>
    <property type="project" value="TreeGrafter"/>
</dbReference>
<dbReference type="NCBIfam" id="TIGR01549">
    <property type="entry name" value="HAD-SF-IA-v1"/>
    <property type="match status" value="1"/>
</dbReference>
<comment type="caution">
    <text evidence="1">The sequence shown here is derived from an EMBL/GenBank/DDBJ whole genome shotgun (WGS) entry which is preliminary data.</text>
</comment>
<gene>
    <name evidence="1" type="ORF">DNH61_17485</name>
</gene>
<name>A0A2W1LSC5_9BACL</name>
<sequence>MHKHIVFDFDGTLVQSKQLAVELFNELSQKYGYRKIASEEVEYMASLSIRDRLKALQCPLYKLPSLLREVKKKYKQEVVTLRSVEGMEAAMCSLKVEGCRLGILSSNHSENIQAFLDHNSLTGFDYVYTASNIFGKDRALRKLMRERGISAHELLYIGDELRDIEACKRLQVHCAAVTWGYDAEELLATGAPEYTLRHPEDILLLVNS</sequence>
<dbReference type="GO" id="GO:0006281">
    <property type="term" value="P:DNA repair"/>
    <property type="evidence" value="ECO:0007669"/>
    <property type="project" value="TreeGrafter"/>
</dbReference>
<dbReference type="InterPro" id="IPR036412">
    <property type="entry name" value="HAD-like_sf"/>
</dbReference>
<dbReference type="SFLD" id="SFLDS00003">
    <property type="entry name" value="Haloacid_Dehalogenase"/>
    <property type="match status" value="1"/>
</dbReference>
<dbReference type="EMBL" id="QKRB01000051">
    <property type="protein sequence ID" value="PZD94741.1"/>
    <property type="molecule type" value="Genomic_DNA"/>
</dbReference>
<dbReference type="InterPro" id="IPR023214">
    <property type="entry name" value="HAD_sf"/>
</dbReference>
<protein>
    <submittedName>
        <fullName evidence="1">Phosphoglycolate phosphatase</fullName>
    </submittedName>
</protein>
<evidence type="ECO:0000313" key="1">
    <source>
        <dbReference type="EMBL" id="PZD94741.1"/>
    </source>
</evidence>
<dbReference type="RefSeq" id="WP_111147962.1">
    <property type="nucleotide sequence ID" value="NZ_QKRB01000051.1"/>
</dbReference>
<dbReference type="InterPro" id="IPR050155">
    <property type="entry name" value="HAD-like_hydrolase_sf"/>
</dbReference>
<accession>A0A2W1LSC5</accession>
<dbReference type="Proteomes" id="UP000249522">
    <property type="component" value="Unassembled WGS sequence"/>
</dbReference>
<dbReference type="PANTHER" id="PTHR43434">
    <property type="entry name" value="PHOSPHOGLYCOLATE PHOSPHATASE"/>
    <property type="match status" value="1"/>
</dbReference>
<dbReference type="AlphaFoldDB" id="A0A2W1LSC5"/>
<dbReference type="GO" id="GO:0005829">
    <property type="term" value="C:cytosol"/>
    <property type="evidence" value="ECO:0007669"/>
    <property type="project" value="TreeGrafter"/>
</dbReference>
<evidence type="ECO:0000313" key="2">
    <source>
        <dbReference type="Proteomes" id="UP000249522"/>
    </source>
</evidence>
<dbReference type="Pfam" id="PF13419">
    <property type="entry name" value="HAD_2"/>
    <property type="match status" value="1"/>
</dbReference>
<organism evidence="1 2">
    <name type="scientific">Paenibacillus sambharensis</name>
    <dbReference type="NCBI Taxonomy" id="1803190"/>
    <lineage>
        <taxon>Bacteria</taxon>
        <taxon>Bacillati</taxon>
        <taxon>Bacillota</taxon>
        <taxon>Bacilli</taxon>
        <taxon>Bacillales</taxon>
        <taxon>Paenibacillaceae</taxon>
        <taxon>Paenibacillus</taxon>
    </lineage>
</organism>
<dbReference type="InterPro" id="IPR041492">
    <property type="entry name" value="HAD_2"/>
</dbReference>
<keyword evidence="2" id="KW-1185">Reference proteome</keyword>
<dbReference type="PANTHER" id="PTHR43434:SF13">
    <property type="entry name" value="PHOSPHOGLYCOLATE PHOSPHATASE"/>
    <property type="match status" value="1"/>
</dbReference>
<proteinExistence type="predicted"/>
<dbReference type="InterPro" id="IPR006439">
    <property type="entry name" value="HAD-SF_hydro_IA"/>
</dbReference>
<dbReference type="InterPro" id="IPR023198">
    <property type="entry name" value="PGP-like_dom2"/>
</dbReference>
<dbReference type="Gene3D" id="3.40.50.1000">
    <property type="entry name" value="HAD superfamily/HAD-like"/>
    <property type="match status" value="1"/>
</dbReference>
<reference evidence="1 2" key="1">
    <citation type="submission" date="2018-06" db="EMBL/GenBank/DDBJ databases">
        <title>Paenibacillus imtechensis sp. nov.</title>
        <authorList>
            <person name="Pinnaka A.K."/>
            <person name="Singh H."/>
            <person name="Kaur M."/>
        </authorList>
    </citation>
    <scope>NUCLEOTIDE SEQUENCE [LARGE SCALE GENOMIC DNA]</scope>
    <source>
        <strain evidence="1 2">SMB1</strain>
    </source>
</reference>
<dbReference type="SFLD" id="SFLDG01129">
    <property type="entry name" value="C1.5:_HAD__Beta-PGM__Phosphata"/>
    <property type="match status" value="1"/>
</dbReference>
<dbReference type="OrthoDB" id="9792518at2"/>
<dbReference type="Gene3D" id="1.10.150.240">
    <property type="entry name" value="Putative phosphatase, domain 2"/>
    <property type="match status" value="1"/>
</dbReference>
<dbReference type="SUPFAM" id="SSF56784">
    <property type="entry name" value="HAD-like"/>
    <property type="match status" value="1"/>
</dbReference>